<dbReference type="GO" id="GO:0008270">
    <property type="term" value="F:zinc ion binding"/>
    <property type="evidence" value="ECO:0007669"/>
    <property type="project" value="UniProtKB-KW"/>
</dbReference>
<dbReference type="RefSeq" id="XP_028268074.1">
    <property type="nucleotide sequence ID" value="XM_028412273.1"/>
</dbReference>
<feature type="region of interest" description="Disordered" evidence="13">
    <location>
        <begin position="1"/>
        <end position="27"/>
    </location>
</feature>
<dbReference type="PANTHER" id="PTHR10183:SF382">
    <property type="entry name" value="CALPAIN-15"/>
    <property type="match status" value="1"/>
</dbReference>
<keyword evidence="4" id="KW-0479">Metal-binding</keyword>
<dbReference type="InParanoid" id="A0A6P7IXC8"/>
<dbReference type="PROSITE" id="PS50203">
    <property type="entry name" value="CALPAIN_CAT"/>
    <property type="match status" value="1"/>
</dbReference>
<evidence type="ECO:0000256" key="1">
    <source>
        <dbReference type="ARBA" id="ARBA00007623"/>
    </source>
</evidence>
<dbReference type="FunFam" id="3.90.70.10:FF:000010">
    <property type="entry name" value="Calpain 15"/>
    <property type="match status" value="1"/>
</dbReference>
<proteinExistence type="inferred from homology"/>
<keyword evidence="6 12" id="KW-0863">Zinc-finger</keyword>
<feature type="domain" description="RanBP2-type" evidence="14">
    <location>
        <begin position="102"/>
        <end position="132"/>
    </location>
</feature>
<keyword evidence="5" id="KW-0677">Repeat</keyword>
<dbReference type="PRINTS" id="PR00704">
    <property type="entry name" value="CALPAIN"/>
</dbReference>
<feature type="active site" evidence="10 11">
    <location>
        <position position="632"/>
    </location>
</feature>
<dbReference type="InterPro" id="IPR038765">
    <property type="entry name" value="Papain-like_cys_pep_sf"/>
</dbReference>
<dbReference type="OrthoDB" id="424753at2759"/>
<evidence type="ECO:0000256" key="9">
    <source>
        <dbReference type="ARBA" id="ARBA00022833"/>
    </source>
</evidence>
<dbReference type="PROSITE" id="PS50199">
    <property type="entry name" value="ZF_RANBP2_2"/>
    <property type="match status" value="4"/>
</dbReference>
<evidence type="ECO:0000256" key="7">
    <source>
        <dbReference type="ARBA" id="ARBA00022801"/>
    </source>
</evidence>
<dbReference type="GO" id="GO:0006508">
    <property type="term" value="P:proteolysis"/>
    <property type="evidence" value="ECO:0007669"/>
    <property type="project" value="UniProtKB-KW"/>
</dbReference>
<dbReference type="InterPro" id="IPR001876">
    <property type="entry name" value="Znf_RanBP2"/>
</dbReference>
<dbReference type="GO" id="GO:0004198">
    <property type="term" value="F:calcium-dependent cysteine-type endopeptidase activity"/>
    <property type="evidence" value="ECO:0007669"/>
    <property type="project" value="InterPro"/>
</dbReference>
<evidence type="ECO:0000259" key="14">
    <source>
        <dbReference type="PROSITE" id="PS50199"/>
    </source>
</evidence>
<feature type="domain" description="RanBP2-type" evidence="14">
    <location>
        <begin position="164"/>
        <end position="194"/>
    </location>
</feature>
<dbReference type="AlphaFoldDB" id="A0A6P7IXC8"/>
<evidence type="ECO:0000256" key="8">
    <source>
        <dbReference type="ARBA" id="ARBA00022807"/>
    </source>
</evidence>
<evidence type="ECO:0000313" key="17">
    <source>
        <dbReference type="RefSeq" id="XP_028268074.1"/>
    </source>
</evidence>
<evidence type="ECO:0000256" key="11">
    <source>
        <dbReference type="PROSITE-ProRule" id="PRU00239"/>
    </source>
</evidence>
<dbReference type="GeneID" id="114440025"/>
<accession>A0A6P7IXC8</accession>
<evidence type="ECO:0000256" key="3">
    <source>
        <dbReference type="ARBA" id="ARBA00022670"/>
    </source>
</evidence>
<feature type="domain" description="RanBP2-type" evidence="14">
    <location>
        <begin position="329"/>
        <end position="358"/>
    </location>
</feature>
<feature type="domain" description="Calpain catalytic" evidence="15">
    <location>
        <begin position="402"/>
        <end position="708"/>
    </location>
</feature>
<dbReference type="SMART" id="SM00230">
    <property type="entry name" value="CysPc"/>
    <property type="match status" value="1"/>
</dbReference>
<evidence type="ECO:0000256" key="6">
    <source>
        <dbReference type="ARBA" id="ARBA00022771"/>
    </source>
</evidence>
<feature type="region of interest" description="Disordered" evidence="13">
    <location>
        <begin position="979"/>
        <end position="1004"/>
    </location>
</feature>
<dbReference type="InterPro" id="IPR022684">
    <property type="entry name" value="Calpain_cysteine_protease"/>
</dbReference>
<dbReference type="CDD" id="cd00044">
    <property type="entry name" value="CysPc"/>
    <property type="match status" value="1"/>
</dbReference>
<keyword evidence="8 11" id="KW-0788">Thiol protease</keyword>
<dbReference type="SUPFAM" id="SSF90209">
    <property type="entry name" value="Ran binding protein zinc finger-like"/>
    <property type="match status" value="3"/>
</dbReference>
<evidence type="ECO:0000256" key="12">
    <source>
        <dbReference type="PROSITE-ProRule" id="PRU00322"/>
    </source>
</evidence>
<sequence>MGSSSSSLADEAEGDAAPRGVPLPPSPIMGCLRSSQSTFITRPLPRPGRHRERSFSSGSMPIQRNQWACGCCTFLNAASALRCSICEAPRRKPDTRWSGSGREDAGWSCRRCTLANSSDSQTCSLCGYSRALDLPQGSSEPRLRPQRSSSCSGPLRASSMEPDKNSLAWECLRCTLQNTPTSMSCSACGGPRKLSLPQIPAEALLMPQVCDKSGTQQPEPAALSLSISTRGECLPLETTYPNTNSSVLSAPPLAHNNPVPCTRREVPPPDVDLSQTHNPNISPSKLTVPHLSTQPELLAGRRLSILKEELSPLSPASDASVSFPPPVNRTEEWSCPACTLINKVKAKHCLACHTPHIAHLKPALSPRKKESRLVEALRQSDEGEAKELWENIVSFCRENSVTFVDDSFPPGPKSVGFPLDDSVQHRVKKWLRPQEISWANFRDRGVKWSVFRTLRPSDILQGLLGNCWFLSALAVLAERPELVEKVMVTRSLCAEGAYQVRLCKDGSWTTVLVDDMLPCDENGHLLFSQAQRKQLWVALIEKALAKLHGSYFALQAGRAIEGLSTLTGAPCESLALQVSATNPKEEPIDTDLIWAKMLSSKEAGFLMGASCGGGNMKVDDIEYESLGLRPRHAYSVLDVRDVDGHRLLQLRNPWGRFSWTGAWADNWPSWPPHLKRELCAQRAEDGLFWLDFWDFIKYFDSVDICKIHSDWQEVRVPGVFPQGADVPVTVVSITVLERTAVELALFQQGSRRWDTADSHLLDLCVLVFRVSYDNSGVLTLGRLLAHSRRSVRRFVGCDIMLEPGEYAVLCCAFNHWHSSATEGAINDVNIILVCTFSASSGRSEAPGYMLAVYSSRLVMVEQVTASKTTIADAIIQLAETKGERHEGREGMTCYYLTHGWAGLIVMVENRHPRHHLHVSCDCSDSFNVVSTRNSLKTIDSIPPLHRQVLVVLSQLEGNAGFSITHRLAHRKAVQASLGNWSPSKATHSPALSPETAGLHQPRPL</sequence>
<evidence type="ECO:0000256" key="4">
    <source>
        <dbReference type="ARBA" id="ARBA00022723"/>
    </source>
</evidence>
<feature type="region of interest" description="Disordered" evidence="13">
    <location>
        <begin position="39"/>
        <end position="58"/>
    </location>
</feature>
<dbReference type="InterPro" id="IPR001300">
    <property type="entry name" value="Peptidase_C2_calpain_cat"/>
</dbReference>
<evidence type="ECO:0000256" key="13">
    <source>
        <dbReference type="SAM" id="MobiDB-lite"/>
    </source>
</evidence>
<dbReference type="InterPro" id="IPR000169">
    <property type="entry name" value="Pept_cys_AS"/>
</dbReference>
<feature type="domain" description="RanBP2-type" evidence="14">
    <location>
        <begin position="63"/>
        <end position="92"/>
    </location>
</feature>
<dbReference type="PROSITE" id="PS01358">
    <property type="entry name" value="ZF_RANBP2_1"/>
    <property type="match status" value="4"/>
</dbReference>
<evidence type="ECO:0000256" key="2">
    <source>
        <dbReference type="ARBA" id="ARBA00022553"/>
    </source>
</evidence>
<dbReference type="PROSITE" id="PS00139">
    <property type="entry name" value="THIOL_PROTEASE_CYS"/>
    <property type="match status" value="1"/>
</dbReference>
<evidence type="ECO:0000256" key="10">
    <source>
        <dbReference type="PIRSR" id="PIRSR622684-1"/>
    </source>
</evidence>
<feature type="active site" evidence="10 11">
    <location>
        <position position="467"/>
    </location>
</feature>
<name>A0A6P7IXC8_9TELE</name>
<dbReference type="SMART" id="SM00547">
    <property type="entry name" value="ZnF_RBZ"/>
    <property type="match status" value="4"/>
</dbReference>
<organism evidence="16 17">
    <name type="scientific">Parambassis ranga</name>
    <name type="common">Indian glassy fish</name>
    <dbReference type="NCBI Taxonomy" id="210632"/>
    <lineage>
        <taxon>Eukaryota</taxon>
        <taxon>Metazoa</taxon>
        <taxon>Chordata</taxon>
        <taxon>Craniata</taxon>
        <taxon>Vertebrata</taxon>
        <taxon>Euteleostomi</taxon>
        <taxon>Actinopterygii</taxon>
        <taxon>Neopterygii</taxon>
        <taxon>Teleostei</taxon>
        <taxon>Neoteleostei</taxon>
        <taxon>Acanthomorphata</taxon>
        <taxon>Ovalentaria</taxon>
        <taxon>Ambassidae</taxon>
        <taxon>Parambassis</taxon>
    </lineage>
</organism>
<evidence type="ECO:0000256" key="5">
    <source>
        <dbReference type="ARBA" id="ARBA00022737"/>
    </source>
</evidence>
<protein>
    <submittedName>
        <fullName evidence="17">Calpain-15-like</fullName>
    </submittedName>
</protein>
<dbReference type="Gene3D" id="4.10.1060.10">
    <property type="entry name" value="Zinc finger, RanBP2-type"/>
    <property type="match status" value="2"/>
</dbReference>
<dbReference type="PANTHER" id="PTHR10183">
    <property type="entry name" value="CALPAIN"/>
    <property type="match status" value="1"/>
</dbReference>
<dbReference type="GO" id="GO:0005737">
    <property type="term" value="C:cytoplasm"/>
    <property type="evidence" value="ECO:0007669"/>
    <property type="project" value="TreeGrafter"/>
</dbReference>
<dbReference type="Gene3D" id="2.30.30.380">
    <property type="entry name" value="Zn-finger domain of Sec23/24"/>
    <property type="match status" value="2"/>
</dbReference>
<dbReference type="Pfam" id="PF00641">
    <property type="entry name" value="Zn_ribbon_RanBP"/>
    <property type="match status" value="2"/>
</dbReference>
<keyword evidence="7 11" id="KW-0378">Hydrolase</keyword>
<keyword evidence="3 11" id="KW-0645">Protease</keyword>
<dbReference type="Pfam" id="PF00648">
    <property type="entry name" value="Peptidase_C2"/>
    <property type="match status" value="1"/>
</dbReference>
<keyword evidence="2" id="KW-0597">Phosphoprotein</keyword>
<keyword evidence="16" id="KW-1185">Reference proteome</keyword>
<reference evidence="17" key="1">
    <citation type="submission" date="2025-08" db="UniProtKB">
        <authorList>
            <consortium name="RefSeq"/>
        </authorList>
    </citation>
    <scope>IDENTIFICATION</scope>
</reference>
<feature type="active site" evidence="10 11">
    <location>
        <position position="652"/>
    </location>
</feature>
<gene>
    <name evidence="17" type="primary">LOC114440025</name>
</gene>
<evidence type="ECO:0000259" key="15">
    <source>
        <dbReference type="PROSITE" id="PS50203"/>
    </source>
</evidence>
<dbReference type="Gene3D" id="3.90.70.10">
    <property type="entry name" value="Cysteine proteinases"/>
    <property type="match status" value="1"/>
</dbReference>
<feature type="region of interest" description="Disordered" evidence="13">
    <location>
        <begin position="136"/>
        <end position="161"/>
    </location>
</feature>
<comment type="similarity">
    <text evidence="1">Belongs to the peptidase C2 family.</text>
</comment>
<dbReference type="Proteomes" id="UP000515145">
    <property type="component" value="Chromosome 8"/>
</dbReference>
<keyword evidence="9" id="KW-0862">Zinc</keyword>
<dbReference type="FunFam" id="2.30.30.380:FF:000019">
    <property type="entry name" value="Calpain 15"/>
    <property type="match status" value="1"/>
</dbReference>
<evidence type="ECO:0000313" key="16">
    <source>
        <dbReference type="Proteomes" id="UP000515145"/>
    </source>
</evidence>
<dbReference type="SUPFAM" id="SSF54001">
    <property type="entry name" value="Cysteine proteinases"/>
    <property type="match status" value="1"/>
</dbReference>
<dbReference type="InterPro" id="IPR036443">
    <property type="entry name" value="Znf_RanBP2_sf"/>
</dbReference>